<gene>
    <name evidence="5" type="ORF">SAMN04487963_0516</name>
</gene>
<accession>A0A1I4LJT4</accession>
<dbReference type="PANTHER" id="PTHR30420:SF1">
    <property type="entry name" value="ARGININE N-SUCCINYLTRANSFERASE"/>
    <property type="match status" value="1"/>
</dbReference>
<dbReference type="Pfam" id="PF04958">
    <property type="entry name" value="AstA"/>
    <property type="match status" value="1"/>
</dbReference>
<sequence>MIIRPIAHRDLPALQQIAVESGPGFTSLIDDHDFLVNKIQHSIDSFARDVATPGQESYLFVLEDEATGDFMGTTGIEASVGLSSPLYHYHLSRVVHHSRELNLFSSVEVLNMCNHYTGCTEICTLYLRPKFRRAYAGKLLSKVRFLFMALHPQRFADTVIAEMRGVSNDADESPFWDWLREHFVNLDFATVTQLSGAGNKGFIAELMPKYPLYTNLLSHDARAVIGEVHQHTKPALAMLEKEGFRHKGYVDLFDGGPTVEAERDQILSVASSVSCRIQAIAHDTAVLNRGPVSGRGDVLAIANTRTTGFRATVTDQAVYLPEHNVLQVPAELAKTLELDEGASARFIRLAAANTASQPVSHDQQGLALPPQKEFRYAL</sequence>
<evidence type="ECO:0000313" key="5">
    <source>
        <dbReference type="EMBL" id="SFL91232.1"/>
    </source>
</evidence>
<evidence type="ECO:0000313" key="6">
    <source>
        <dbReference type="Proteomes" id="UP000198519"/>
    </source>
</evidence>
<keyword evidence="6" id="KW-1185">Reference proteome</keyword>
<dbReference type="PANTHER" id="PTHR30420">
    <property type="entry name" value="N-SUCCINYLARGININE DIHYDROLASE"/>
    <property type="match status" value="1"/>
</dbReference>
<dbReference type="InterPro" id="IPR007041">
    <property type="entry name" value="Arg_succinylTrfase_AstA/AruG"/>
</dbReference>
<dbReference type="InterPro" id="IPR016181">
    <property type="entry name" value="Acyl_CoA_acyltransferase"/>
</dbReference>
<dbReference type="EMBL" id="FOUE01000001">
    <property type="protein sequence ID" value="SFL91232.1"/>
    <property type="molecule type" value="Genomic_DNA"/>
</dbReference>
<evidence type="ECO:0000256" key="1">
    <source>
        <dbReference type="ARBA" id="ARBA00022503"/>
    </source>
</evidence>
<dbReference type="InterPro" id="IPR017650">
    <property type="entry name" value="Arginine_N-succinylTrfase"/>
</dbReference>
<dbReference type="GO" id="GO:0006527">
    <property type="term" value="P:L-arginine catabolic process"/>
    <property type="evidence" value="ECO:0007669"/>
    <property type="project" value="UniProtKB-UniRule"/>
</dbReference>
<protein>
    <recommendedName>
        <fullName evidence="4">Arginine N-succinyltransferase</fullName>
        <ecNumber evidence="4">2.3.1.109</ecNumber>
    </recommendedName>
</protein>
<dbReference type="NCBIfam" id="TIGR03244">
    <property type="entry name" value="arg_catab_AstA"/>
    <property type="match status" value="1"/>
</dbReference>
<evidence type="ECO:0000256" key="2">
    <source>
        <dbReference type="ARBA" id="ARBA00022679"/>
    </source>
</evidence>
<dbReference type="RefSeq" id="WP_092020320.1">
    <property type="nucleotide sequence ID" value="NZ_FOUE01000001.1"/>
</dbReference>
<organism evidence="5 6">
    <name type="scientific">Marinobacter zhejiangensis</name>
    <dbReference type="NCBI Taxonomy" id="488535"/>
    <lineage>
        <taxon>Bacteria</taxon>
        <taxon>Pseudomonadati</taxon>
        <taxon>Pseudomonadota</taxon>
        <taxon>Gammaproteobacteria</taxon>
        <taxon>Pseudomonadales</taxon>
        <taxon>Marinobacteraceae</taxon>
        <taxon>Marinobacter</taxon>
    </lineage>
</organism>
<evidence type="ECO:0000256" key="4">
    <source>
        <dbReference type="NCBIfam" id="TIGR03244"/>
    </source>
</evidence>
<keyword evidence="2 5" id="KW-0808">Transferase</keyword>
<dbReference type="NCBIfam" id="TIGR03243">
    <property type="entry name" value="arg_catab_AOST"/>
    <property type="match status" value="1"/>
</dbReference>
<dbReference type="STRING" id="488535.SAMN04487963_0516"/>
<name>A0A1I4LJT4_9GAMM</name>
<reference evidence="6" key="1">
    <citation type="submission" date="2016-10" db="EMBL/GenBank/DDBJ databases">
        <authorList>
            <person name="Varghese N."/>
            <person name="Submissions S."/>
        </authorList>
    </citation>
    <scope>NUCLEOTIDE SEQUENCE [LARGE SCALE GENOMIC DNA]</scope>
    <source>
        <strain evidence="6">CGMCC 1.7061</strain>
    </source>
</reference>
<dbReference type="GO" id="GO:0008791">
    <property type="term" value="F:arginine N-succinyltransferase activity"/>
    <property type="evidence" value="ECO:0007669"/>
    <property type="project" value="UniProtKB-UniRule"/>
</dbReference>
<dbReference type="OrthoDB" id="21121at2"/>
<evidence type="ECO:0000256" key="3">
    <source>
        <dbReference type="ARBA" id="ARBA00023315"/>
    </source>
</evidence>
<dbReference type="EC" id="2.3.1.109" evidence="4"/>
<keyword evidence="3" id="KW-0012">Acyltransferase</keyword>
<dbReference type="SUPFAM" id="SSF55729">
    <property type="entry name" value="Acyl-CoA N-acyltransferases (Nat)"/>
    <property type="match status" value="1"/>
</dbReference>
<keyword evidence="1" id="KW-0056">Arginine metabolism</keyword>
<dbReference type="AlphaFoldDB" id="A0A1I4LJT4"/>
<proteinExistence type="predicted"/>
<dbReference type="Proteomes" id="UP000198519">
    <property type="component" value="Unassembled WGS sequence"/>
</dbReference>